<gene>
    <name evidence="1" type="ORF">M5K25_013254</name>
</gene>
<accession>A0ABD0USE8</accession>
<keyword evidence="2" id="KW-1185">Reference proteome</keyword>
<protein>
    <submittedName>
        <fullName evidence="1">Uncharacterized protein</fullName>
    </submittedName>
</protein>
<reference evidence="1 2" key="1">
    <citation type="journal article" date="2024" name="Plant Biotechnol. J.">
        <title>Dendrobium thyrsiflorum genome and its molecular insights into genes involved in important horticultural traits.</title>
        <authorList>
            <person name="Chen B."/>
            <person name="Wang J.Y."/>
            <person name="Zheng P.J."/>
            <person name="Li K.L."/>
            <person name="Liang Y.M."/>
            <person name="Chen X.F."/>
            <person name="Zhang C."/>
            <person name="Zhao X."/>
            <person name="He X."/>
            <person name="Zhang G.Q."/>
            <person name="Liu Z.J."/>
            <person name="Xu Q."/>
        </authorList>
    </citation>
    <scope>NUCLEOTIDE SEQUENCE [LARGE SCALE GENOMIC DNA]</scope>
    <source>
        <strain evidence="1">GZMU011</strain>
    </source>
</reference>
<proteinExistence type="predicted"/>
<comment type="caution">
    <text evidence="1">The sequence shown here is derived from an EMBL/GenBank/DDBJ whole genome shotgun (WGS) entry which is preliminary data.</text>
</comment>
<dbReference type="EMBL" id="JANQDX010000011">
    <property type="protein sequence ID" value="KAL0915798.1"/>
    <property type="molecule type" value="Genomic_DNA"/>
</dbReference>
<dbReference type="Proteomes" id="UP001552299">
    <property type="component" value="Unassembled WGS sequence"/>
</dbReference>
<organism evidence="1 2">
    <name type="scientific">Dendrobium thyrsiflorum</name>
    <name type="common">Pinecone-like raceme dendrobium</name>
    <name type="synonym">Orchid</name>
    <dbReference type="NCBI Taxonomy" id="117978"/>
    <lineage>
        <taxon>Eukaryota</taxon>
        <taxon>Viridiplantae</taxon>
        <taxon>Streptophyta</taxon>
        <taxon>Embryophyta</taxon>
        <taxon>Tracheophyta</taxon>
        <taxon>Spermatophyta</taxon>
        <taxon>Magnoliopsida</taxon>
        <taxon>Liliopsida</taxon>
        <taxon>Asparagales</taxon>
        <taxon>Orchidaceae</taxon>
        <taxon>Epidendroideae</taxon>
        <taxon>Malaxideae</taxon>
        <taxon>Dendrobiinae</taxon>
        <taxon>Dendrobium</taxon>
    </lineage>
</organism>
<evidence type="ECO:0000313" key="2">
    <source>
        <dbReference type="Proteomes" id="UP001552299"/>
    </source>
</evidence>
<evidence type="ECO:0000313" key="1">
    <source>
        <dbReference type="EMBL" id="KAL0915798.1"/>
    </source>
</evidence>
<sequence length="93" mass="10537">MDTSRGAIEASYCRRIYGNRLSAEQASGFQQNFDDIRGMRDSLRDLRGIRRSKDYVLIIQQIKVSKTSMGAAKNISHPCNICFSLLDSKYIDA</sequence>
<name>A0ABD0USE8_DENTH</name>
<dbReference type="AlphaFoldDB" id="A0ABD0USE8"/>